<keyword evidence="6 8" id="KW-0560">Oxidoreductase</keyword>
<evidence type="ECO:0000313" key="12">
    <source>
        <dbReference type="Proteomes" id="UP000778970"/>
    </source>
</evidence>
<dbReference type="GO" id="GO:0070401">
    <property type="term" value="F:NADP+ binding"/>
    <property type="evidence" value="ECO:0007669"/>
    <property type="project" value="UniProtKB-ARBA"/>
</dbReference>
<accession>A0A934QKS5</accession>
<protein>
    <recommendedName>
        <fullName evidence="3 8">Dihydrofolate reductase</fullName>
        <ecNumber evidence="3 8">1.5.1.3</ecNumber>
    </recommendedName>
</protein>
<organism evidence="11 12">
    <name type="scientific">Rhodovibrio salinarum</name>
    <dbReference type="NCBI Taxonomy" id="1087"/>
    <lineage>
        <taxon>Bacteria</taxon>
        <taxon>Pseudomonadati</taxon>
        <taxon>Pseudomonadota</taxon>
        <taxon>Alphaproteobacteria</taxon>
        <taxon>Rhodospirillales</taxon>
        <taxon>Rhodovibrionaceae</taxon>
        <taxon>Rhodovibrio</taxon>
    </lineage>
</organism>
<dbReference type="GO" id="GO:0005829">
    <property type="term" value="C:cytosol"/>
    <property type="evidence" value="ECO:0007669"/>
    <property type="project" value="TreeGrafter"/>
</dbReference>
<comment type="caution">
    <text evidence="11">The sequence shown here is derived from an EMBL/GenBank/DDBJ whole genome shotgun (WGS) entry which is preliminary data.</text>
</comment>
<dbReference type="GO" id="GO:0046654">
    <property type="term" value="P:tetrahydrofolate biosynthetic process"/>
    <property type="evidence" value="ECO:0007669"/>
    <property type="project" value="InterPro"/>
</dbReference>
<comment type="function">
    <text evidence="7 8">Key enzyme in folate metabolism. Catalyzes an essential reaction for de novo glycine and purine synthesis, and for DNA precursor synthesis.</text>
</comment>
<proteinExistence type="inferred from homology"/>
<evidence type="ECO:0000256" key="5">
    <source>
        <dbReference type="ARBA" id="ARBA00022857"/>
    </source>
</evidence>
<evidence type="ECO:0000256" key="2">
    <source>
        <dbReference type="ARBA" id="ARBA00009539"/>
    </source>
</evidence>
<keyword evidence="12" id="KW-1185">Reference proteome</keyword>
<evidence type="ECO:0000259" key="10">
    <source>
        <dbReference type="PROSITE" id="PS51330"/>
    </source>
</evidence>
<comment type="similarity">
    <text evidence="2 8 9">Belongs to the dihydrofolate reductase family.</text>
</comment>
<dbReference type="GO" id="GO:0004146">
    <property type="term" value="F:dihydrofolate reductase activity"/>
    <property type="evidence" value="ECO:0007669"/>
    <property type="project" value="UniProtKB-EC"/>
</dbReference>
<evidence type="ECO:0000256" key="9">
    <source>
        <dbReference type="RuleBase" id="RU004474"/>
    </source>
</evidence>
<dbReference type="PANTHER" id="PTHR48069">
    <property type="entry name" value="DIHYDROFOLATE REDUCTASE"/>
    <property type="match status" value="1"/>
</dbReference>
<keyword evidence="4 8" id="KW-0554">One-carbon metabolism</keyword>
<dbReference type="PROSITE" id="PS00075">
    <property type="entry name" value="DHFR_1"/>
    <property type="match status" value="1"/>
</dbReference>
<dbReference type="GO" id="GO:0046452">
    <property type="term" value="P:dihydrofolate metabolic process"/>
    <property type="evidence" value="ECO:0007669"/>
    <property type="project" value="TreeGrafter"/>
</dbReference>
<dbReference type="Proteomes" id="UP000778970">
    <property type="component" value="Unassembled WGS sequence"/>
</dbReference>
<reference evidence="11" key="2">
    <citation type="journal article" date="2020" name="Microorganisms">
        <title>Osmotic Adaptation and Compatible Solute Biosynthesis of Phototrophic Bacteria as Revealed from Genome Analyses.</title>
        <authorList>
            <person name="Imhoff J.F."/>
            <person name="Rahn T."/>
            <person name="Kunzel S."/>
            <person name="Keller A."/>
            <person name="Neulinger S.C."/>
        </authorList>
    </citation>
    <scope>NUCLEOTIDE SEQUENCE</scope>
    <source>
        <strain evidence="11">DSM 9154</strain>
    </source>
</reference>
<comment type="pathway">
    <text evidence="1 8">Cofactor biosynthesis; tetrahydrofolate biosynthesis; 5,6,7,8-tetrahydrofolate from 7,8-dihydrofolate: step 1/1.</text>
</comment>
<evidence type="ECO:0000256" key="4">
    <source>
        <dbReference type="ARBA" id="ARBA00022563"/>
    </source>
</evidence>
<name>A0A934QKS5_9PROT</name>
<comment type="catalytic activity">
    <reaction evidence="8">
        <text>(6S)-5,6,7,8-tetrahydrofolate + NADP(+) = 7,8-dihydrofolate + NADPH + H(+)</text>
        <dbReference type="Rhea" id="RHEA:15009"/>
        <dbReference type="ChEBI" id="CHEBI:15378"/>
        <dbReference type="ChEBI" id="CHEBI:57451"/>
        <dbReference type="ChEBI" id="CHEBI:57453"/>
        <dbReference type="ChEBI" id="CHEBI:57783"/>
        <dbReference type="ChEBI" id="CHEBI:58349"/>
        <dbReference type="EC" id="1.5.1.3"/>
    </reaction>
</comment>
<sequence length="166" mass="18284">MTLVVAADAAGGIGQEGGLPWRLPDDLKWFKRVTMGHPLVMGRKTHESIGRSLPGRLNIVVTRQPDYAPYADAVLADSLEAALDRAAQGNAEEVAEEVMVIGGAQIFRSALPLADRVLLTRVHDTFSADTFLEDLDPQVWQETWREDHAADARNPHPYSFIELVRG</sequence>
<gene>
    <name evidence="11" type="ORF">CKO21_16015</name>
</gene>
<dbReference type="EMBL" id="NRRE01000030">
    <property type="protein sequence ID" value="MBK1698752.1"/>
    <property type="molecule type" value="Genomic_DNA"/>
</dbReference>
<dbReference type="FunFam" id="3.40.430.10:FF:000001">
    <property type="entry name" value="Dihydrofolate reductase"/>
    <property type="match status" value="1"/>
</dbReference>
<evidence type="ECO:0000256" key="1">
    <source>
        <dbReference type="ARBA" id="ARBA00004903"/>
    </source>
</evidence>
<evidence type="ECO:0000256" key="8">
    <source>
        <dbReference type="PIRNR" id="PIRNR000194"/>
    </source>
</evidence>
<evidence type="ECO:0000256" key="3">
    <source>
        <dbReference type="ARBA" id="ARBA00012856"/>
    </source>
</evidence>
<feature type="domain" description="DHFR" evidence="10">
    <location>
        <begin position="1"/>
        <end position="165"/>
    </location>
</feature>
<dbReference type="GO" id="GO:0046655">
    <property type="term" value="P:folic acid metabolic process"/>
    <property type="evidence" value="ECO:0007669"/>
    <property type="project" value="TreeGrafter"/>
</dbReference>
<dbReference type="SUPFAM" id="SSF53597">
    <property type="entry name" value="Dihydrofolate reductase-like"/>
    <property type="match status" value="1"/>
</dbReference>
<evidence type="ECO:0000256" key="7">
    <source>
        <dbReference type="ARBA" id="ARBA00025067"/>
    </source>
</evidence>
<dbReference type="PRINTS" id="PR00070">
    <property type="entry name" value="DHFR"/>
</dbReference>
<dbReference type="CDD" id="cd00209">
    <property type="entry name" value="DHFR"/>
    <property type="match status" value="1"/>
</dbReference>
<dbReference type="Gene3D" id="3.40.430.10">
    <property type="entry name" value="Dihydrofolate Reductase, subunit A"/>
    <property type="match status" value="1"/>
</dbReference>
<dbReference type="PANTHER" id="PTHR48069:SF3">
    <property type="entry name" value="DIHYDROFOLATE REDUCTASE"/>
    <property type="match status" value="1"/>
</dbReference>
<dbReference type="Pfam" id="PF00186">
    <property type="entry name" value="DHFR_1"/>
    <property type="match status" value="1"/>
</dbReference>
<evidence type="ECO:0000256" key="6">
    <source>
        <dbReference type="ARBA" id="ARBA00023002"/>
    </source>
</evidence>
<keyword evidence="5 8" id="KW-0521">NADP</keyword>
<dbReference type="GO" id="GO:0006730">
    <property type="term" value="P:one-carbon metabolic process"/>
    <property type="evidence" value="ECO:0007669"/>
    <property type="project" value="UniProtKB-KW"/>
</dbReference>
<dbReference type="EC" id="1.5.1.3" evidence="3 8"/>
<evidence type="ECO:0000313" key="11">
    <source>
        <dbReference type="EMBL" id="MBK1698752.1"/>
    </source>
</evidence>
<reference evidence="11" key="1">
    <citation type="submission" date="2017-08" db="EMBL/GenBank/DDBJ databases">
        <authorList>
            <person name="Imhoff J.F."/>
            <person name="Rahn T."/>
            <person name="Kuenzel S."/>
            <person name="Neulinger S.C."/>
        </authorList>
    </citation>
    <scope>NUCLEOTIDE SEQUENCE</scope>
    <source>
        <strain evidence="11">DSM 9154</strain>
    </source>
</reference>
<dbReference type="PIRSF" id="PIRSF000194">
    <property type="entry name" value="DHFR"/>
    <property type="match status" value="1"/>
</dbReference>
<dbReference type="AlphaFoldDB" id="A0A934QKS5"/>
<dbReference type="PROSITE" id="PS51330">
    <property type="entry name" value="DHFR_2"/>
    <property type="match status" value="1"/>
</dbReference>
<dbReference type="InterPro" id="IPR024072">
    <property type="entry name" value="DHFR-like_dom_sf"/>
</dbReference>
<dbReference type="InterPro" id="IPR017925">
    <property type="entry name" value="DHFR_CS"/>
</dbReference>
<dbReference type="InterPro" id="IPR001796">
    <property type="entry name" value="DHFR_dom"/>
</dbReference>
<dbReference type="InterPro" id="IPR012259">
    <property type="entry name" value="DHFR"/>
</dbReference>